<dbReference type="OrthoDB" id="10056949at2759"/>
<dbReference type="Pfam" id="PF25340">
    <property type="entry name" value="BCD_RFX"/>
    <property type="match status" value="1"/>
</dbReference>
<dbReference type="PANTHER" id="PTHR12619:SF5">
    <property type="entry name" value="TRANSCRIPTION FACTOR RFX4"/>
    <property type="match status" value="1"/>
</dbReference>
<accession>A0A1Y2I544</accession>
<feature type="region of interest" description="Disordered" evidence="2">
    <location>
        <begin position="652"/>
        <end position="759"/>
    </location>
</feature>
<evidence type="ECO:0000259" key="3">
    <source>
        <dbReference type="PROSITE" id="PS51526"/>
    </source>
</evidence>
<gene>
    <name evidence="4" type="ORF">BCR44DRAFT_1422816</name>
</gene>
<feature type="compositionally biased region" description="Low complexity" evidence="2">
    <location>
        <begin position="578"/>
        <end position="597"/>
    </location>
</feature>
<feature type="compositionally biased region" description="Low complexity" evidence="2">
    <location>
        <begin position="119"/>
        <end position="130"/>
    </location>
</feature>
<keyword evidence="1 4" id="KW-0238">DNA-binding</keyword>
<feature type="domain" description="RFX-type winged-helix" evidence="3">
    <location>
        <begin position="192"/>
        <end position="267"/>
    </location>
</feature>
<dbReference type="PANTHER" id="PTHR12619">
    <property type="entry name" value="RFX TRANSCRIPTION FACTOR FAMILY"/>
    <property type="match status" value="1"/>
</dbReference>
<dbReference type="InterPro" id="IPR036390">
    <property type="entry name" value="WH_DNA-bd_sf"/>
</dbReference>
<evidence type="ECO:0000313" key="5">
    <source>
        <dbReference type="Proteomes" id="UP000193411"/>
    </source>
</evidence>
<dbReference type="EMBL" id="MCFL01000001">
    <property type="protein sequence ID" value="ORZ41434.1"/>
    <property type="molecule type" value="Genomic_DNA"/>
</dbReference>
<dbReference type="GO" id="GO:0000981">
    <property type="term" value="F:DNA-binding transcription factor activity, RNA polymerase II-specific"/>
    <property type="evidence" value="ECO:0007669"/>
    <property type="project" value="TreeGrafter"/>
</dbReference>
<dbReference type="STRING" id="765915.A0A1Y2I544"/>
<dbReference type="InterPro" id="IPR039779">
    <property type="entry name" value="RFX-like"/>
</dbReference>
<reference evidence="4 5" key="1">
    <citation type="submission" date="2016-07" db="EMBL/GenBank/DDBJ databases">
        <title>Pervasive Adenine N6-methylation of Active Genes in Fungi.</title>
        <authorList>
            <consortium name="DOE Joint Genome Institute"/>
            <person name="Mondo S.J."/>
            <person name="Dannebaum R.O."/>
            <person name="Kuo R.C."/>
            <person name="Labutti K."/>
            <person name="Haridas S."/>
            <person name="Kuo A."/>
            <person name="Salamov A."/>
            <person name="Ahrendt S.R."/>
            <person name="Lipzen A."/>
            <person name="Sullivan W."/>
            <person name="Andreopoulos W.B."/>
            <person name="Clum A."/>
            <person name="Lindquist E."/>
            <person name="Daum C."/>
            <person name="Ramamoorthy G.K."/>
            <person name="Gryganskyi A."/>
            <person name="Culley D."/>
            <person name="Magnuson J.K."/>
            <person name="James T.Y."/>
            <person name="O'Malley M.A."/>
            <person name="Stajich J.E."/>
            <person name="Spatafora J.W."/>
            <person name="Visel A."/>
            <person name="Grigoriev I.V."/>
        </authorList>
    </citation>
    <scope>NUCLEOTIDE SEQUENCE [LARGE SCALE GENOMIC DNA]</scope>
    <source>
        <strain evidence="4 5">PL171</strain>
    </source>
</reference>
<sequence>MADDSSSPGFDILSLMLGTGPADAPSGTTTPPNPQPPGAAPTDAAAAGRSNPTSAIPSPTSPDGHRSATQGQAEMDDLHHLLHYQIDPPPPDPSGASGPSASEQSDQHQASAGAGAGAAGSADGAAADGTATGGDDDMMIDGAPEQAPDVRDYSALIRQLTFENVDPIDILAQRAREAPPGNAGDKARTIWGTVWLANNYEPCDGFNIPRQDLYEMYKKFCELNSVVPMNAAFFGKIVRLLWPELKTRRLGTRGQSKYHYCGIRIKGAQYTAAQLNQVQHPFAALVMSGLGNLTLNPMFGDANNVTSIPLTDFPTITDSFIPLGASPDLVSHFLNAYKLHCQSVLDTLQLLQFPQVEILLRGFWTALPDESRRLVNSPEVTELIWRCDSILYDTIMNLESWILASMEGYYPMLVARKVEVAKVFAQQLKRHTSLNFLAQAAVQVLESAENMHTMFIEWSKLDFEGIKDQAAWVTECRKVDVMQIAEMEVKNLLTGSTKLEQWTKLEPARYIQQARQFILKWSFYGSLVMRDLTLRSMSTFGSFHILRLFIDEYIFFVVEQRIANVQSLATTGPPPATPSAQHTQQQQQRSASPPRQSNPHHRQPHHLHHPPPPSSPTAAQPPAPNSSITRSASPGSQAATDLIFAALAGGSQAPQGGFTSASTAQSTGAAPPSSSGTSLSPMTGPRLHQSPPQSQRDMLAGFAGMQVDSSRQAQQQQQQADVDMGDLSSGETGSRAAGESGGGAESTPGGIQDDEMQED</sequence>
<comment type="caution">
    <text evidence="4">The sequence shown here is derived from an EMBL/GenBank/DDBJ whole genome shotgun (WGS) entry which is preliminary data.</text>
</comment>
<evidence type="ECO:0000313" key="4">
    <source>
        <dbReference type="EMBL" id="ORZ41434.1"/>
    </source>
</evidence>
<dbReference type="InterPro" id="IPR036388">
    <property type="entry name" value="WH-like_DNA-bd_sf"/>
</dbReference>
<dbReference type="GO" id="GO:0000978">
    <property type="term" value="F:RNA polymerase II cis-regulatory region sequence-specific DNA binding"/>
    <property type="evidence" value="ECO:0007669"/>
    <property type="project" value="TreeGrafter"/>
</dbReference>
<feature type="compositionally biased region" description="Low complexity" evidence="2">
    <location>
        <begin position="728"/>
        <end position="738"/>
    </location>
</feature>
<organism evidence="4 5">
    <name type="scientific">Catenaria anguillulae PL171</name>
    <dbReference type="NCBI Taxonomy" id="765915"/>
    <lineage>
        <taxon>Eukaryota</taxon>
        <taxon>Fungi</taxon>
        <taxon>Fungi incertae sedis</taxon>
        <taxon>Blastocladiomycota</taxon>
        <taxon>Blastocladiomycetes</taxon>
        <taxon>Blastocladiales</taxon>
        <taxon>Catenariaceae</taxon>
        <taxon>Catenaria</taxon>
    </lineage>
</organism>
<dbReference type="PROSITE" id="PS51526">
    <property type="entry name" value="RFX_DBD"/>
    <property type="match status" value="1"/>
</dbReference>
<name>A0A1Y2I544_9FUNG</name>
<protein>
    <submittedName>
        <fullName evidence="4">RFX DNA-binding domain-domain-containing protein</fullName>
    </submittedName>
</protein>
<evidence type="ECO:0000256" key="2">
    <source>
        <dbReference type="SAM" id="MobiDB-lite"/>
    </source>
</evidence>
<dbReference type="AlphaFoldDB" id="A0A1Y2I544"/>
<dbReference type="InterPro" id="IPR003150">
    <property type="entry name" value="DNA-bd_RFX"/>
</dbReference>
<proteinExistence type="predicted"/>
<feature type="compositionally biased region" description="Low complexity" evidence="2">
    <location>
        <begin position="656"/>
        <end position="685"/>
    </location>
</feature>
<feature type="compositionally biased region" description="Basic residues" evidence="2">
    <location>
        <begin position="598"/>
        <end position="609"/>
    </location>
</feature>
<dbReference type="Pfam" id="PF02257">
    <property type="entry name" value="RFX_DNA_binding"/>
    <property type="match status" value="1"/>
</dbReference>
<dbReference type="InterPro" id="IPR057321">
    <property type="entry name" value="RFX1-4/6/8-like_BCD"/>
</dbReference>
<dbReference type="Gene3D" id="1.10.10.10">
    <property type="entry name" value="Winged helix-like DNA-binding domain superfamily/Winged helix DNA-binding domain"/>
    <property type="match status" value="1"/>
</dbReference>
<evidence type="ECO:0000256" key="1">
    <source>
        <dbReference type="ARBA" id="ARBA00023125"/>
    </source>
</evidence>
<dbReference type="SUPFAM" id="SSF46785">
    <property type="entry name" value="Winged helix' DNA-binding domain"/>
    <property type="match status" value="1"/>
</dbReference>
<feature type="region of interest" description="Disordered" evidence="2">
    <location>
        <begin position="569"/>
        <end position="636"/>
    </location>
</feature>
<keyword evidence="5" id="KW-1185">Reference proteome</keyword>
<feature type="compositionally biased region" description="Pro residues" evidence="2">
    <location>
        <begin position="610"/>
        <end position="624"/>
    </location>
</feature>
<feature type="region of interest" description="Disordered" evidence="2">
    <location>
        <begin position="1"/>
        <end position="145"/>
    </location>
</feature>
<dbReference type="FunFam" id="1.10.10.10:FF:000422">
    <property type="entry name" value="DNA-binding protein RFX7"/>
    <property type="match status" value="1"/>
</dbReference>
<dbReference type="Proteomes" id="UP000193411">
    <property type="component" value="Unassembled WGS sequence"/>
</dbReference>